<dbReference type="EMBL" id="CAJNAU010000076">
    <property type="protein sequence ID" value="CAE6823673.1"/>
    <property type="molecule type" value="Genomic_DNA"/>
</dbReference>
<accession>A0ABM8SPP5</accession>
<dbReference type="InterPro" id="IPR004914">
    <property type="entry name" value="Antirestrict"/>
</dbReference>
<dbReference type="RefSeq" id="WP_200621204.1">
    <property type="nucleotide sequence ID" value="NZ_CAJNAU010000076.1"/>
</dbReference>
<comment type="caution">
    <text evidence="2">The sequence shown here is derived from an EMBL/GenBank/DDBJ whole genome shotgun (WGS) entry which is preliminary data.</text>
</comment>
<organism evidence="2 3">
    <name type="scientific">Paraburkholderia aspalathi</name>
    <dbReference type="NCBI Taxonomy" id="1324617"/>
    <lineage>
        <taxon>Bacteria</taxon>
        <taxon>Pseudomonadati</taxon>
        <taxon>Pseudomonadota</taxon>
        <taxon>Betaproteobacteria</taxon>
        <taxon>Burkholderiales</taxon>
        <taxon>Burkholderiaceae</taxon>
        <taxon>Paraburkholderia</taxon>
    </lineage>
</organism>
<sequence length="142" mass="15381">MNTTATSASITAALVPDDQRLDFLPAFFGPDLMMYGEALVYKWMGRLSHHYNGGFWQFHSLSNGGYYMAPNQPARLRVAVAGNGFDAFVSADAAGVIATLFALGQLAATENGAHERFCDLYHALRDYAGGHAEAAFIDRAID</sequence>
<proteinExistence type="inferred from homology"/>
<dbReference type="Proteomes" id="UP000674425">
    <property type="component" value="Unassembled WGS sequence"/>
</dbReference>
<dbReference type="Gene3D" id="3.30.70.3580">
    <property type="entry name" value="Antirestriction protein"/>
    <property type="match status" value="1"/>
</dbReference>
<dbReference type="InterPro" id="IPR042297">
    <property type="entry name" value="Antirestriction_sf"/>
</dbReference>
<evidence type="ECO:0000313" key="2">
    <source>
        <dbReference type="EMBL" id="CAE6823673.1"/>
    </source>
</evidence>
<name>A0ABM8SPP5_9BURK</name>
<gene>
    <name evidence="2" type="primary">klcA_1</name>
    <name evidence="2" type="ORF">R69658_05967</name>
</gene>
<reference evidence="2 3" key="1">
    <citation type="submission" date="2021-02" db="EMBL/GenBank/DDBJ databases">
        <authorList>
            <person name="Vanwijnsberghe S."/>
        </authorList>
    </citation>
    <scope>NUCLEOTIDE SEQUENCE [LARGE SCALE GENOMIC DNA]</scope>
    <source>
        <strain evidence="2 3">R-69658</strain>
    </source>
</reference>
<evidence type="ECO:0000313" key="3">
    <source>
        <dbReference type="Proteomes" id="UP000674425"/>
    </source>
</evidence>
<dbReference type="Pfam" id="PF03230">
    <property type="entry name" value="Antirestrict"/>
    <property type="match status" value="1"/>
</dbReference>
<evidence type="ECO:0000256" key="1">
    <source>
        <dbReference type="ARBA" id="ARBA00008618"/>
    </source>
</evidence>
<keyword evidence="3" id="KW-1185">Reference proteome</keyword>
<protein>
    <submittedName>
        <fullName evidence="2">Antirestriction protein KlcA</fullName>
    </submittedName>
</protein>
<comment type="similarity">
    <text evidence="1">Belongs to the antirestriction protein family.</text>
</comment>